<feature type="transmembrane region" description="Helical" evidence="10">
    <location>
        <begin position="380"/>
        <end position="403"/>
    </location>
</feature>
<evidence type="ECO:0000256" key="6">
    <source>
        <dbReference type="ARBA" id="ARBA00022847"/>
    </source>
</evidence>
<keyword evidence="3" id="KW-0813">Transport</keyword>
<feature type="transmembrane region" description="Helical" evidence="10">
    <location>
        <begin position="258"/>
        <end position="283"/>
    </location>
</feature>
<gene>
    <name evidence="11" type="ORF">ACFP71_12890</name>
</gene>
<feature type="transmembrane region" description="Helical" evidence="10">
    <location>
        <begin position="355"/>
        <end position="374"/>
    </location>
</feature>
<keyword evidence="12" id="KW-1185">Reference proteome</keyword>
<dbReference type="Pfam" id="PF00474">
    <property type="entry name" value="SSF"/>
    <property type="match status" value="1"/>
</dbReference>
<evidence type="ECO:0000313" key="11">
    <source>
        <dbReference type="EMBL" id="MFC6425729.1"/>
    </source>
</evidence>
<keyword evidence="7 10" id="KW-1133">Transmembrane helix</keyword>
<dbReference type="CDD" id="cd11480">
    <property type="entry name" value="SLC5sbd_u4"/>
    <property type="match status" value="1"/>
</dbReference>
<dbReference type="PANTHER" id="PTHR48086">
    <property type="entry name" value="SODIUM/PROLINE SYMPORTER-RELATED"/>
    <property type="match status" value="1"/>
</dbReference>
<feature type="transmembrane region" description="Helical" evidence="10">
    <location>
        <begin position="315"/>
        <end position="343"/>
    </location>
</feature>
<dbReference type="Gene3D" id="1.20.1730.10">
    <property type="entry name" value="Sodium/glucose cotransporter"/>
    <property type="match status" value="1"/>
</dbReference>
<dbReference type="RefSeq" id="WP_204808723.1">
    <property type="nucleotide sequence ID" value="NZ_BAAAIY010000008.1"/>
</dbReference>
<evidence type="ECO:0000256" key="7">
    <source>
        <dbReference type="ARBA" id="ARBA00022989"/>
    </source>
</evidence>
<proteinExistence type="inferred from homology"/>
<keyword evidence="6" id="KW-0769">Symport</keyword>
<keyword evidence="8 10" id="KW-0472">Membrane</keyword>
<reference evidence="12" key="1">
    <citation type="journal article" date="2019" name="Int. J. Syst. Evol. Microbiol.">
        <title>The Global Catalogue of Microorganisms (GCM) 10K type strain sequencing project: providing services to taxonomists for standard genome sequencing and annotation.</title>
        <authorList>
            <consortium name="The Broad Institute Genomics Platform"/>
            <consortium name="The Broad Institute Genome Sequencing Center for Infectious Disease"/>
            <person name="Wu L."/>
            <person name="Ma J."/>
        </authorList>
    </citation>
    <scope>NUCLEOTIDE SEQUENCE [LARGE SCALE GENOMIC DNA]</scope>
    <source>
        <strain evidence="12">CCUG 47105</strain>
    </source>
</reference>
<evidence type="ECO:0000256" key="2">
    <source>
        <dbReference type="ARBA" id="ARBA00006434"/>
    </source>
</evidence>
<keyword evidence="4" id="KW-1003">Cell membrane</keyword>
<feature type="transmembrane region" description="Helical" evidence="10">
    <location>
        <begin position="153"/>
        <end position="171"/>
    </location>
</feature>
<evidence type="ECO:0000256" key="3">
    <source>
        <dbReference type="ARBA" id="ARBA00022448"/>
    </source>
</evidence>
<comment type="subcellular location">
    <subcellularLocation>
        <location evidence="1">Cell membrane</location>
        <topology evidence="1">Multi-pass membrane protein</topology>
    </subcellularLocation>
</comment>
<name>A0ABW1XDD1_9CELL</name>
<feature type="transmembrane region" description="Helical" evidence="10">
    <location>
        <begin position="117"/>
        <end position="133"/>
    </location>
</feature>
<sequence>MSSALPLVAVGLLLLATGLIGFYGLRISRTTSDFFVASRTVQPVWNASAISGEYLSAGTFLGLSGLVLLSGAEAFWFPVGYAAGYLLVLLFVAGPLRRSGAYTIPDFVQARLDSLSARRVTSVLVLVIGWLYVVPQLHGAALVITTVAPVPPWVGSVGVAAVVSAVVAAGGMRSVTFVQAFQFWVKLTALAVPVVFLLIVLGGQDLTLDPAQVFPPEAGPRAYDTYTTASLLLALLLGTIGLPHVLVRFYTSPDGVSARWTTVVVIGMISVFYMVSSTMGLIARVVAPDLAEPGVADTVALVLPSRLVPGVGGELLSALVIAGAFAAFLGTSSGLVVSLAGVVSQDLFGGTVRSFRWSAVACTIVPLAFALVTIPQGLVTSVGTVFVFAASALSPTILLGVWWRRLTARGAIAGMVVGSALCAAALLVTSALGQGDGLARSLLAQPAAWTIPLATATTVVVSLRDRRGPQPRTDRFLRRLHVPERAPER</sequence>
<dbReference type="PROSITE" id="PS50283">
    <property type="entry name" value="NA_SOLUT_SYMP_3"/>
    <property type="match status" value="1"/>
</dbReference>
<feature type="transmembrane region" description="Helical" evidence="10">
    <location>
        <begin position="183"/>
        <end position="203"/>
    </location>
</feature>
<dbReference type="InterPro" id="IPR050277">
    <property type="entry name" value="Sodium:Solute_Symporter"/>
</dbReference>
<protein>
    <submittedName>
        <fullName evidence="11">Cation acetate symporter</fullName>
    </submittedName>
</protein>
<keyword evidence="5 10" id="KW-0812">Transmembrane</keyword>
<feature type="transmembrane region" description="Helical" evidence="10">
    <location>
        <begin position="443"/>
        <end position="463"/>
    </location>
</feature>
<feature type="transmembrane region" description="Helical" evidence="10">
    <location>
        <begin position="6"/>
        <end position="25"/>
    </location>
</feature>
<comment type="caution">
    <text evidence="11">The sequence shown here is derived from an EMBL/GenBank/DDBJ whole genome shotgun (WGS) entry which is preliminary data.</text>
</comment>
<dbReference type="EMBL" id="JBHSTM010000007">
    <property type="protein sequence ID" value="MFC6425729.1"/>
    <property type="molecule type" value="Genomic_DNA"/>
</dbReference>
<feature type="transmembrane region" description="Helical" evidence="10">
    <location>
        <begin position="223"/>
        <end position="246"/>
    </location>
</feature>
<evidence type="ECO:0000256" key="10">
    <source>
        <dbReference type="SAM" id="Phobius"/>
    </source>
</evidence>
<dbReference type="InterPro" id="IPR001734">
    <property type="entry name" value="Na/solute_symporter"/>
</dbReference>
<evidence type="ECO:0000256" key="8">
    <source>
        <dbReference type="ARBA" id="ARBA00023136"/>
    </source>
</evidence>
<dbReference type="PANTHER" id="PTHR48086:SF6">
    <property type="entry name" value="CATION_ACETATE SYMPORTER ACTP"/>
    <property type="match status" value="1"/>
</dbReference>
<comment type="similarity">
    <text evidence="2 9">Belongs to the sodium:solute symporter (SSF) (TC 2.A.21) family.</text>
</comment>
<evidence type="ECO:0000313" key="12">
    <source>
        <dbReference type="Proteomes" id="UP001596305"/>
    </source>
</evidence>
<evidence type="ECO:0000256" key="1">
    <source>
        <dbReference type="ARBA" id="ARBA00004651"/>
    </source>
</evidence>
<dbReference type="InterPro" id="IPR038377">
    <property type="entry name" value="Na/Glc_symporter_sf"/>
</dbReference>
<evidence type="ECO:0000256" key="9">
    <source>
        <dbReference type="RuleBase" id="RU362091"/>
    </source>
</evidence>
<feature type="transmembrane region" description="Helical" evidence="10">
    <location>
        <begin position="410"/>
        <end position="431"/>
    </location>
</feature>
<dbReference type="Proteomes" id="UP001596305">
    <property type="component" value="Unassembled WGS sequence"/>
</dbReference>
<feature type="transmembrane region" description="Helical" evidence="10">
    <location>
        <begin position="75"/>
        <end position="96"/>
    </location>
</feature>
<organism evidence="11 12">
    <name type="scientific">Oerskovia paurometabola</name>
    <dbReference type="NCBI Taxonomy" id="162170"/>
    <lineage>
        <taxon>Bacteria</taxon>
        <taxon>Bacillati</taxon>
        <taxon>Actinomycetota</taxon>
        <taxon>Actinomycetes</taxon>
        <taxon>Micrococcales</taxon>
        <taxon>Cellulomonadaceae</taxon>
        <taxon>Oerskovia</taxon>
    </lineage>
</organism>
<evidence type="ECO:0000256" key="5">
    <source>
        <dbReference type="ARBA" id="ARBA00022692"/>
    </source>
</evidence>
<evidence type="ECO:0000256" key="4">
    <source>
        <dbReference type="ARBA" id="ARBA00022475"/>
    </source>
</evidence>
<feature type="transmembrane region" description="Helical" evidence="10">
    <location>
        <begin position="45"/>
        <end position="69"/>
    </location>
</feature>
<accession>A0ABW1XDD1</accession>